<feature type="region of interest" description="Disordered" evidence="1">
    <location>
        <begin position="129"/>
        <end position="187"/>
    </location>
</feature>
<evidence type="ECO:0000256" key="1">
    <source>
        <dbReference type="SAM" id="MobiDB-lite"/>
    </source>
</evidence>
<keyword evidence="2" id="KW-0812">Transmembrane</keyword>
<feature type="compositionally biased region" description="Basic and acidic residues" evidence="1">
    <location>
        <begin position="129"/>
        <end position="161"/>
    </location>
</feature>
<keyword evidence="2" id="KW-1133">Transmembrane helix</keyword>
<feature type="transmembrane region" description="Helical" evidence="2">
    <location>
        <begin position="62"/>
        <end position="81"/>
    </location>
</feature>
<keyword evidence="2" id="KW-0472">Membrane</keyword>
<evidence type="ECO:0008006" key="6">
    <source>
        <dbReference type="Google" id="ProtNLM"/>
    </source>
</evidence>
<feature type="transmembrane region" description="Helical" evidence="2">
    <location>
        <begin position="190"/>
        <end position="207"/>
    </location>
</feature>
<dbReference type="Proteomes" id="UP000663419">
    <property type="component" value="Chromosome 6"/>
</dbReference>
<feature type="signal peptide" evidence="3">
    <location>
        <begin position="1"/>
        <end position="23"/>
    </location>
</feature>
<protein>
    <recommendedName>
        <fullName evidence="6">Transmembrane protein</fullName>
    </recommendedName>
</protein>
<evidence type="ECO:0000256" key="2">
    <source>
        <dbReference type="SAM" id="Phobius"/>
    </source>
</evidence>
<evidence type="ECO:0000256" key="3">
    <source>
        <dbReference type="SAM" id="SignalP"/>
    </source>
</evidence>
<name>A0A8A1LY56_AJEC8</name>
<dbReference type="VEuPathDB" id="FungiDB:I7I53_11675"/>
<proteinExistence type="predicted"/>
<dbReference type="EMBL" id="CP069107">
    <property type="protein sequence ID" value="QSS57483.1"/>
    <property type="molecule type" value="Genomic_DNA"/>
</dbReference>
<dbReference type="AlphaFoldDB" id="A0A8A1LY56"/>
<feature type="chain" id="PRO_5034302823" description="Transmembrane protein" evidence="3">
    <location>
        <begin position="24"/>
        <end position="208"/>
    </location>
</feature>
<sequence length="208" mass="23047">MLIKISTRARLFCLSFFLPTASTFPRLHLLSLFWPTPSSYSLRLEPRTPHRFMRTLHRTTEMKVITLCLTFLAAFAAVRSISIPIGSQLTGANLIKSTMETPFVIARPVSDVSARGLAKLKDIFDPLKKMEGDKDKKPKGKPENGKDKDKENEKGSTDRKTSTKKKKFKFKDNPKQGGGGISTAATGPKAPLLFLGALFVLVLPLMVL</sequence>
<gene>
    <name evidence="4" type="ORF">I7I53_11675</name>
</gene>
<evidence type="ECO:0000313" key="5">
    <source>
        <dbReference type="Proteomes" id="UP000663419"/>
    </source>
</evidence>
<reference evidence="4" key="1">
    <citation type="submission" date="2021-01" db="EMBL/GenBank/DDBJ databases">
        <title>Chromosome-level genome assembly of a human fungal pathogen reveals clustering of transcriptionally co-regulated genes.</title>
        <authorList>
            <person name="Voorhies M."/>
            <person name="Cohen S."/>
            <person name="Shea T.P."/>
            <person name="Petrus S."/>
            <person name="Munoz J.F."/>
            <person name="Poplawski S."/>
            <person name="Goldman W.E."/>
            <person name="Michael T."/>
            <person name="Cuomo C.A."/>
            <person name="Sil A."/>
            <person name="Beyhan S."/>
        </authorList>
    </citation>
    <scope>NUCLEOTIDE SEQUENCE</scope>
    <source>
        <strain evidence="4">H88</strain>
    </source>
</reference>
<organism evidence="4 5">
    <name type="scientific">Ajellomyces capsulatus (strain H88)</name>
    <name type="common">Darling's disease fungus</name>
    <name type="synonym">Histoplasma capsulatum</name>
    <dbReference type="NCBI Taxonomy" id="544711"/>
    <lineage>
        <taxon>Eukaryota</taxon>
        <taxon>Fungi</taxon>
        <taxon>Dikarya</taxon>
        <taxon>Ascomycota</taxon>
        <taxon>Pezizomycotina</taxon>
        <taxon>Eurotiomycetes</taxon>
        <taxon>Eurotiomycetidae</taxon>
        <taxon>Onygenales</taxon>
        <taxon>Ajellomycetaceae</taxon>
        <taxon>Histoplasma</taxon>
    </lineage>
</organism>
<accession>A0A8A1LY56</accession>
<evidence type="ECO:0000313" key="4">
    <source>
        <dbReference type="EMBL" id="QSS57483.1"/>
    </source>
</evidence>
<keyword evidence="3" id="KW-0732">Signal</keyword>